<evidence type="ECO:0000256" key="7">
    <source>
        <dbReference type="ARBA" id="ARBA00046209"/>
    </source>
</evidence>
<dbReference type="PROSITE" id="PS51463">
    <property type="entry name" value="P_GLUCOSE_ISOMERASE_3"/>
    <property type="match status" value="1"/>
</dbReference>
<evidence type="ECO:0000256" key="4">
    <source>
        <dbReference type="ARBA" id="ARBA00022432"/>
    </source>
</evidence>
<dbReference type="Gene3D" id="1.10.1390.10">
    <property type="match status" value="1"/>
</dbReference>
<dbReference type="PANTHER" id="PTHR11469:SF1">
    <property type="entry name" value="GLUCOSE-6-PHOSPHATE ISOMERASE"/>
    <property type="match status" value="1"/>
</dbReference>
<sequence length="584" mass="59824">PALPADMALSADPHFKKLVEWHKANSSKLVLRQLFEADKDRFQKFRGGGDILLDYGGDLVTEGGMKMLMELGGGFLNLDGCPAFWMRHLRGGGVTRKGGRLNFFPLWGGRAVLGGALRNRSNVGGLVDGRGGVPEVNKVGGEMKHLGGRVRGGEWKGYTGKGGTDVVRGGIGGSDLGPLMVRGGLKPYGGGGPRVWFVGGIDGTRGGKTLAELKPDTTLFIIASKTFTGGETITNAETGGEWFLRGGNDVSLRCGGEHMLGGSNSLNVKGGGFSISGGVCLQWVGGGGSLWSGGGLSIALHIGGDSCDVGGPRIALGGFLCVGGDNHFHTAPLEKNVPVLLAMLGVWYGGGYGCEGGALLPYDQWGGRFAAGGEQGDMESNGKYITRGGSRVDGGAGPIVWGEPGTNGQHAFYQLIHQVGGLGFFRGGRMIPCDFGGAVQTQGGIRNGLHHRGGSLSRGGIGGANFLAGGEALMKGKRGGEARKGGEAAGLSGEGGEKLLRGGVPRLRGAGGVRAVRGGTGQLGGHKIWGGGVVWGGDSYDQWGVELGKQLAKKIEPELESDGGGTSHDGGANGLINFMGGHRA</sequence>
<dbReference type="Gene3D" id="3.40.50.10490">
    <property type="entry name" value="Glucose-6-phosphate isomerase like protein, domain 1"/>
    <property type="match status" value="2"/>
</dbReference>
<evidence type="ECO:0000256" key="6">
    <source>
        <dbReference type="ARBA" id="ARBA00023235"/>
    </source>
</evidence>
<comment type="pathway">
    <text evidence="8">Carbohydrate degradation; glycolysis; D-glyceraldehyde 3-phosphate and glycerone phosphate from D-glucose: step 2/4.</text>
</comment>
<evidence type="ECO:0000256" key="5">
    <source>
        <dbReference type="ARBA" id="ARBA00023152"/>
    </source>
</evidence>
<accession>A0A850VAK3</accession>
<dbReference type="InterPro" id="IPR001672">
    <property type="entry name" value="G6P_Isomerase"/>
</dbReference>
<gene>
    <name evidence="10" type="primary">Gpi</name>
    <name evidence="10" type="ORF">CHLHAR_R04168</name>
</gene>
<dbReference type="Pfam" id="PF00342">
    <property type="entry name" value="PGI"/>
    <property type="match status" value="1"/>
</dbReference>
<feature type="non-terminal residue" evidence="10">
    <location>
        <position position="1"/>
    </location>
</feature>
<dbReference type="InterPro" id="IPR018189">
    <property type="entry name" value="Phosphoglucose_isomerase_CS"/>
</dbReference>
<evidence type="ECO:0000256" key="2">
    <source>
        <dbReference type="ARBA" id="ARBA00011952"/>
    </source>
</evidence>
<dbReference type="EC" id="5.3.1.9" evidence="2 8"/>
<feature type="compositionally biased region" description="Gly residues" evidence="9">
    <location>
        <begin position="562"/>
        <end position="573"/>
    </location>
</feature>
<dbReference type="OrthoDB" id="5831190at2759"/>
<evidence type="ECO:0000313" key="10">
    <source>
        <dbReference type="EMBL" id="NWH38628.1"/>
    </source>
</evidence>
<keyword evidence="4 8" id="KW-0312">Gluconeogenesis</keyword>
<comment type="function">
    <text evidence="7">In the cytoplasm, catalyzes the conversion of glucose-6-phosphate to fructose-6-phosphate, the second step in glycolysis, and the reverse reaction during gluconeogenesis. Besides it's role as a glycolytic enzyme, also acts as a secreted cytokine: acts as an angiogenic factor (AMF) that stimulates endothelial cell motility. Acts as a neurotrophic factor, neuroleukin, for spinal and sensory neurons. It is secreted by lectin-stimulated T-cells and induces immunoglobulin secretion.</text>
</comment>
<dbReference type="EMBL" id="WEIW01001658">
    <property type="protein sequence ID" value="NWH38628.1"/>
    <property type="molecule type" value="Genomic_DNA"/>
</dbReference>
<comment type="catalytic activity">
    <reaction evidence="8">
        <text>alpha-D-glucose 6-phosphate = beta-D-fructose 6-phosphate</text>
        <dbReference type="Rhea" id="RHEA:11816"/>
        <dbReference type="ChEBI" id="CHEBI:57634"/>
        <dbReference type="ChEBI" id="CHEBI:58225"/>
        <dbReference type="EC" id="5.3.1.9"/>
    </reaction>
</comment>
<keyword evidence="5 8" id="KW-0324">Glycolysis</keyword>
<dbReference type="AlphaFoldDB" id="A0A850VAK3"/>
<dbReference type="Proteomes" id="UP000640999">
    <property type="component" value="Unassembled WGS sequence"/>
</dbReference>
<dbReference type="FunFam" id="1.10.1390.10:FF:000001">
    <property type="entry name" value="Glucose-6-phosphate isomerase"/>
    <property type="match status" value="1"/>
</dbReference>
<evidence type="ECO:0000256" key="8">
    <source>
        <dbReference type="RuleBase" id="RU000612"/>
    </source>
</evidence>
<protein>
    <recommendedName>
        <fullName evidence="3 8">Glucose-6-phosphate isomerase</fullName>
        <ecNumber evidence="2 8">5.3.1.9</ecNumber>
    </recommendedName>
</protein>
<keyword evidence="11" id="KW-1185">Reference proteome</keyword>
<dbReference type="UniPathway" id="UPA00109">
    <property type="reaction ID" value="UER00181"/>
</dbReference>
<proteinExistence type="inferred from homology"/>
<evidence type="ECO:0000313" key="11">
    <source>
        <dbReference type="Proteomes" id="UP000640999"/>
    </source>
</evidence>
<dbReference type="PRINTS" id="PR00662">
    <property type="entry name" value="G6PISOMERASE"/>
</dbReference>
<evidence type="ECO:0000256" key="3">
    <source>
        <dbReference type="ARBA" id="ARBA00018388"/>
    </source>
</evidence>
<dbReference type="GO" id="GO:0004347">
    <property type="term" value="F:glucose-6-phosphate isomerase activity"/>
    <property type="evidence" value="ECO:0007669"/>
    <property type="project" value="UniProtKB-EC"/>
</dbReference>
<dbReference type="PANTHER" id="PTHR11469">
    <property type="entry name" value="GLUCOSE-6-PHOSPHATE ISOMERASE"/>
    <property type="match status" value="1"/>
</dbReference>
<evidence type="ECO:0000256" key="9">
    <source>
        <dbReference type="SAM" id="MobiDB-lite"/>
    </source>
</evidence>
<keyword evidence="6 8" id="KW-0413">Isomerase</keyword>
<dbReference type="GO" id="GO:0048029">
    <property type="term" value="F:monosaccharide binding"/>
    <property type="evidence" value="ECO:0007669"/>
    <property type="project" value="TreeGrafter"/>
</dbReference>
<feature type="region of interest" description="Disordered" evidence="9">
    <location>
        <begin position="559"/>
        <end position="584"/>
    </location>
</feature>
<dbReference type="InterPro" id="IPR023096">
    <property type="entry name" value="G6P_Isomerase_C"/>
</dbReference>
<comment type="caution">
    <text evidence="10">The sequence shown here is derived from an EMBL/GenBank/DDBJ whole genome shotgun (WGS) entry which is preliminary data.</text>
</comment>
<dbReference type="GO" id="GO:0006094">
    <property type="term" value="P:gluconeogenesis"/>
    <property type="evidence" value="ECO:0007669"/>
    <property type="project" value="UniProtKB-KW"/>
</dbReference>
<dbReference type="GO" id="GO:0097367">
    <property type="term" value="F:carbohydrate derivative binding"/>
    <property type="evidence" value="ECO:0007669"/>
    <property type="project" value="InterPro"/>
</dbReference>
<dbReference type="GO" id="GO:0051156">
    <property type="term" value="P:glucose 6-phosphate metabolic process"/>
    <property type="evidence" value="ECO:0007669"/>
    <property type="project" value="TreeGrafter"/>
</dbReference>
<feature type="non-terminal residue" evidence="10">
    <location>
        <position position="584"/>
    </location>
</feature>
<comment type="similarity">
    <text evidence="1 8">Belongs to the GPI family.</text>
</comment>
<reference evidence="10" key="1">
    <citation type="submission" date="2019-10" db="EMBL/GenBank/DDBJ databases">
        <title>Bird 10,000 Genomes (B10K) Project - Family phase.</title>
        <authorList>
            <person name="Zhang G."/>
        </authorList>
    </citation>
    <scope>NUCLEOTIDE SEQUENCE</scope>
    <source>
        <strain evidence="10">B10K-IZ-033-78</strain>
        <tissue evidence="10">Muscle</tissue>
    </source>
</reference>
<dbReference type="InterPro" id="IPR046348">
    <property type="entry name" value="SIS_dom_sf"/>
</dbReference>
<dbReference type="GO" id="GO:0006096">
    <property type="term" value="P:glycolytic process"/>
    <property type="evidence" value="ECO:0007669"/>
    <property type="project" value="UniProtKB-UniPathway"/>
</dbReference>
<name>A0A850VAK3_9CORV</name>
<evidence type="ECO:0000256" key="1">
    <source>
        <dbReference type="ARBA" id="ARBA00006604"/>
    </source>
</evidence>
<dbReference type="PROSITE" id="PS00174">
    <property type="entry name" value="P_GLUCOSE_ISOMERASE_2"/>
    <property type="match status" value="1"/>
</dbReference>
<dbReference type="InterPro" id="IPR035482">
    <property type="entry name" value="SIS_PGI_2"/>
</dbReference>
<dbReference type="SUPFAM" id="SSF53697">
    <property type="entry name" value="SIS domain"/>
    <property type="match status" value="1"/>
</dbReference>
<organism evidence="10 11">
    <name type="scientific">Chloropsis hardwickii</name>
    <dbReference type="NCBI Taxonomy" id="667144"/>
    <lineage>
        <taxon>Eukaryota</taxon>
        <taxon>Metazoa</taxon>
        <taxon>Chordata</taxon>
        <taxon>Craniata</taxon>
        <taxon>Vertebrata</taxon>
        <taxon>Euteleostomi</taxon>
        <taxon>Archelosauria</taxon>
        <taxon>Archosauria</taxon>
        <taxon>Dinosauria</taxon>
        <taxon>Saurischia</taxon>
        <taxon>Theropoda</taxon>
        <taxon>Coelurosauria</taxon>
        <taxon>Aves</taxon>
        <taxon>Neognathae</taxon>
        <taxon>Neoaves</taxon>
        <taxon>Telluraves</taxon>
        <taxon>Australaves</taxon>
        <taxon>Passeriformes</taxon>
        <taxon>Corvoidea</taxon>
        <taxon>Irenidae</taxon>
        <taxon>Chloropsis</taxon>
    </lineage>
</organism>
<dbReference type="GO" id="GO:0005829">
    <property type="term" value="C:cytosol"/>
    <property type="evidence" value="ECO:0007669"/>
    <property type="project" value="TreeGrafter"/>
</dbReference>
<dbReference type="CDD" id="cd05016">
    <property type="entry name" value="SIS_PGI_2"/>
    <property type="match status" value="1"/>
</dbReference>